<protein>
    <submittedName>
        <fullName evidence="1">Uncharacterized protein</fullName>
    </submittedName>
</protein>
<accession>A0A0A9C7Z2</accession>
<proteinExistence type="predicted"/>
<dbReference type="EMBL" id="GBRH01226229">
    <property type="protein sequence ID" value="JAD71666.1"/>
    <property type="molecule type" value="Transcribed_RNA"/>
</dbReference>
<name>A0A0A9C7Z2_ARUDO</name>
<evidence type="ECO:0000313" key="1">
    <source>
        <dbReference type="EMBL" id="JAD71666.1"/>
    </source>
</evidence>
<reference evidence="1" key="1">
    <citation type="submission" date="2014-09" db="EMBL/GenBank/DDBJ databases">
        <authorList>
            <person name="Magalhaes I.L.F."/>
            <person name="Oliveira U."/>
            <person name="Santos F.R."/>
            <person name="Vidigal T.H.D.A."/>
            <person name="Brescovit A.D."/>
            <person name="Santos A.J."/>
        </authorList>
    </citation>
    <scope>NUCLEOTIDE SEQUENCE</scope>
    <source>
        <tissue evidence="1">Shoot tissue taken approximately 20 cm above the soil surface</tissue>
    </source>
</reference>
<dbReference type="AlphaFoldDB" id="A0A0A9C7Z2"/>
<organism evidence="1">
    <name type="scientific">Arundo donax</name>
    <name type="common">Giant reed</name>
    <name type="synonym">Donax arundinaceus</name>
    <dbReference type="NCBI Taxonomy" id="35708"/>
    <lineage>
        <taxon>Eukaryota</taxon>
        <taxon>Viridiplantae</taxon>
        <taxon>Streptophyta</taxon>
        <taxon>Embryophyta</taxon>
        <taxon>Tracheophyta</taxon>
        <taxon>Spermatophyta</taxon>
        <taxon>Magnoliopsida</taxon>
        <taxon>Liliopsida</taxon>
        <taxon>Poales</taxon>
        <taxon>Poaceae</taxon>
        <taxon>PACMAD clade</taxon>
        <taxon>Arundinoideae</taxon>
        <taxon>Arundineae</taxon>
        <taxon>Arundo</taxon>
    </lineage>
</organism>
<reference evidence="1" key="2">
    <citation type="journal article" date="2015" name="Data Brief">
        <title>Shoot transcriptome of the giant reed, Arundo donax.</title>
        <authorList>
            <person name="Barrero R.A."/>
            <person name="Guerrero F.D."/>
            <person name="Moolhuijzen P."/>
            <person name="Goolsby J.A."/>
            <person name="Tidwell J."/>
            <person name="Bellgard S.E."/>
            <person name="Bellgard M.I."/>
        </authorList>
    </citation>
    <scope>NUCLEOTIDE SEQUENCE</scope>
    <source>
        <tissue evidence="1">Shoot tissue taken approximately 20 cm above the soil surface</tissue>
    </source>
</reference>
<sequence>MKSNKYKPSKFVNFSESEF</sequence>